<dbReference type="CDD" id="cd06257">
    <property type="entry name" value="DnaJ"/>
    <property type="match status" value="1"/>
</dbReference>
<dbReference type="GO" id="GO:0043022">
    <property type="term" value="F:ribosome binding"/>
    <property type="evidence" value="ECO:0007669"/>
    <property type="project" value="EnsemblFungi"/>
</dbReference>
<dbReference type="PROSITE" id="PS50076">
    <property type="entry name" value="DNAJ_2"/>
    <property type="match status" value="1"/>
</dbReference>
<dbReference type="GO" id="GO:0051083">
    <property type="term" value="P:'de novo' cotranslational protein folding"/>
    <property type="evidence" value="ECO:0007669"/>
    <property type="project" value="EnsemblFungi"/>
</dbReference>
<dbReference type="Proteomes" id="UP000070444">
    <property type="component" value="Unassembled WGS sequence"/>
</dbReference>
<dbReference type="Gene3D" id="1.10.287.110">
    <property type="entry name" value="DnaJ domain"/>
    <property type="match status" value="1"/>
</dbReference>
<evidence type="ECO:0000256" key="1">
    <source>
        <dbReference type="ARBA" id="ARBA00004496"/>
    </source>
</evidence>
<evidence type="ECO:0000313" key="7">
    <source>
        <dbReference type="Proteomes" id="UP000070444"/>
    </source>
</evidence>
<dbReference type="InterPro" id="IPR044634">
    <property type="entry name" value="Zuotin/DnaJC2"/>
</dbReference>
<gene>
    <name evidence="6" type="ORF">CONCODRAFT_29487</name>
</gene>
<dbReference type="InterPro" id="IPR058871">
    <property type="entry name" value="Zuotin_N"/>
</dbReference>
<dbReference type="CDD" id="cd23953">
    <property type="entry name" value="zuotin_NTD"/>
    <property type="match status" value="1"/>
</dbReference>
<dbReference type="OMA" id="ELEDXEL"/>
<protein>
    <submittedName>
        <fullName evidence="6">DnaJ-domain-containing protein</fullName>
    </submittedName>
</protein>
<dbReference type="GO" id="GO:0006452">
    <property type="term" value="P:translational frameshifting"/>
    <property type="evidence" value="ECO:0007669"/>
    <property type="project" value="EnsemblFungi"/>
</dbReference>
<dbReference type="GO" id="GO:0005829">
    <property type="term" value="C:cytosol"/>
    <property type="evidence" value="ECO:0007669"/>
    <property type="project" value="EnsemblFungi"/>
</dbReference>
<evidence type="ECO:0000256" key="3">
    <source>
        <dbReference type="ARBA" id="ARBA00023186"/>
    </source>
</evidence>
<dbReference type="GO" id="GO:0000054">
    <property type="term" value="P:ribosomal subunit export from nucleus"/>
    <property type="evidence" value="ECO:0007669"/>
    <property type="project" value="EnsemblFungi"/>
</dbReference>
<dbReference type="InterPro" id="IPR054076">
    <property type="entry name" value="ZUO1-like_ZHD"/>
</dbReference>
<keyword evidence="3" id="KW-0143">Chaperone</keyword>
<evidence type="ECO:0000256" key="4">
    <source>
        <dbReference type="SAM" id="MobiDB-lite"/>
    </source>
</evidence>
<proteinExistence type="predicted"/>
<comment type="subcellular location">
    <subcellularLocation>
        <location evidence="1">Cytoplasm</location>
    </subcellularLocation>
</comment>
<dbReference type="OrthoDB" id="1690618at2759"/>
<dbReference type="InterPro" id="IPR032003">
    <property type="entry name" value="RAC_head"/>
</dbReference>
<dbReference type="InterPro" id="IPR018253">
    <property type="entry name" value="DnaJ_domain_CS"/>
</dbReference>
<dbReference type="GO" id="GO:0006364">
    <property type="term" value="P:rRNA processing"/>
    <property type="evidence" value="ECO:0007669"/>
    <property type="project" value="EnsemblFungi"/>
</dbReference>
<dbReference type="EMBL" id="KQ964547">
    <property type="protein sequence ID" value="KXN69119.1"/>
    <property type="molecule type" value="Genomic_DNA"/>
</dbReference>
<name>A0A137P2I3_CONC2</name>
<dbReference type="GO" id="GO:0006450">
    <property type="term" value="P:regulation of translational fidelity"/>
    <property type="evidence" value="ECO:0007669"/>
    <property type="project" value="EnsemblFungi"/>
</dbReference>
<feature type="region of interest" description="Disordered" evidence="4">
    <location>
        <begin position="281"/>
        <end position="316"/>
    </location>
</feature>
<keyword evidence="2" id="KW-0963">Cytoplasm</keyword>
<evidence type="ECO:0000256" key="2">
    <source>
        <dbReference type="ARBA" id="ARBA00022490"/>
    </source>
</evidence>
<dbReference type="Pfam" id="PF26185">
    <property type="entry name" value="Zuotin_N"/>
    <property type="match status" value="1"/>
</dbReference>
<accession>A0A137P2I3</accession>
<dbReference type="SUPFAM" id="SSF46565">
    <property type="entry name" value="Chaperone J-domain"/>
    <property type="match status" value="1"/>
</dbReference>
<sequence>LPEAWDANANKTVKATITAPKSKLLEPVSKSFQGFIRRKFHKRSIDEDERIQSQISLANTPIEDILSDDEEESAELLKSDPKDWKDLDHYAVMGLSKYRYKATIDQVHRAFKKKALKHHPDKKASSGSKNHNDDAFFKCIQKSYDILTNAEKRRHFDSVDPEIPDTFPKAKAEGSFFELWTPVFEREGRFSKKQPVPVLGDDNSTRQDVEDFYDFFFNLDSWRTFEYLDEKDTEGVDNRDDKRYLDRKNKAERDRRKKEDNARLRKLVETAMERDHRIQRFKEEERTRRNAKRLAKEAEEKAAAEEKARKEEEERKLIRKEKKAIKEIMTESNYFLSGDVQPAQLEAQLAKLDQLFEKL</sequence>
<dbReference type="GO" id="GO:0003713">
    <property type="term" value="F:transcription coactivator activity"/>
    <property type="evidence" value="ECO:0007669"/>
    <property type="project" value="EnsemblFungi"/>
</dbReference>
<dbReference type="Gene3D" id="1.10.8.840">
    <property type="entry name" value="Ribosome-associated complex head domain"/>
    <property type="match status" value="1"/>
</dbReference>
<dbReference type="GO" id="GO:0101031">
    <property type="term" value="C:protein folding chaperone complex"/>
    <property type="evidence" value="ECO:0007669"/>
    <property type="project" value="EnsemblFungi"/>
</dbReference>
<reference evidence="6 7" key="1">
    <citation type="journal article" date="2015" name="Genome Biol. Evol.">
        <title>Phylogenomic analyses indicate that early fungi evolved digesting cell walls of algal ancestors of land plants.</title>
        <authorList>
            <person name="Chang Y."/>
            <person name="Wang S."/>
            <person name="Sekimoto S."/>
            <person name="Aerts A.L."/>
            <person name="Choi C."/>
            <person name="Clum A."/>
            <person name="LaButti K.M."/>
            <person name="Lindquist E.A."/>
            <person name="Yee Ngan C."/>
            <person name="Ohm R.A."/>
            <person name="Salamov A.A."/>
            <person name="Grigoriev I.V."/>
            <person name="Spatafora J.W."/>
            <person name="Berbee M.L."/>
        </authorList>
    </citation>
    <scope>NUCLEOTIDE SEQUENCE [LARGE SCALE GENOMIC DNA]</scope>
    <source>
        <strain evidence="6 7">NRRL 28638</strain>
    </source>
</reference>
<dbReference type="Pfam" id="PF00226">
    <property type="entry name" value="DnaJ"/>
    <property type="match status" value="1"/>
</dbReference>
<feature type="non-terminal residue" evidence="6">
    <location>
        <position position="359"/>
    </location>
</feature>
<evidence type="ECO:0000313" key="6">
    <source>
        <dbReference type="EMBL" id="KXN69119.1"/>
    </source>
</evidence>
<keyword evidence="7" id="KW-1185">Reference proteome</keyword>
<dbReference type="PROSITE" id="PS00636">
    <property type="entry name" value="DNAJ_1"/>
    <property type="match status" value="1"/>
</dbReference>
<dbReference type="GO" id="GO:0005730">
    <property type="term" value="C:nucleolus"/>
    <property type="evidence" value="ECO:0007669"/>
    <property type="project" value="EnsemblFungi"/>
</dbReference>
<dbReference type="InterPro" id="IPR042569">
    <property type="entry name" value="RAC_head_sf"/>
</dbReference>
<dbReference type="PANTHER" id="PTHR43999:SF1">
    <property type="entry name" value="DNAJ HOMOLOG SUBFAMILY C MEMBER 2"/>
    <property type="match status" value="1"/>
</dbReference>
<dbReference type="InterPro" id="IPR036869">
    <property type="entry name" value="J_dom_sf"/>
</dbReference>
<dbReference type="GO" id="GO:0005840">
    <property type="term" value="C:ribosome"/>
    <property type="evidence" value="ECO:0007669"/>
    <property type="project" value="EnsemblFungi"/>
</dbReference>
<dbReference type="Pfam" id="PF21884">
    <property type="entry name" value="ZUO1-like_ZHD"/>
    <property type="match status" value="1"/>
</dbReference>
<dbReference type="Pfam" id="PF16717">
    <property type="entry name" value="RAC_head"/>
    <property type="match status" value="1"/>
</dbReference>
<evidence type="ECO:0000259" key="5">
    <source>
        <dbReference type="PROSITE" id="PS50076"/>
    </source>
</evidence>
<dbReference type="AlphaFoldDB" id="A0A137P2I3"/>
<dbReference type="GO" id="GO:0030544">
    <property type="term" value="F:Hsp70 protein binding"/>
    <property type="evidence" value="ECO:0007669"/>
    <property type="project" value="InterPro"/>
</dbReference>
<dbReference type="GO" id="GO:0035556">
    <property type="term" value="P:intracellular signal transduction"/>
    <property type="evidence" value="ECO:0007669"/>
    <property type="project" value="EnsemblFungi"/>
</dbReference>
<feature type="domain" description="J" evidence="5">
    <location>
        <begin position="88"/>
        <end position="160"/>
    </location>
</feature>
<dbReference type="InterPro" id="IPR001623">
    <property type="entry name" value="DnaJ_domain"/>
</dbReference>
<feature type="non-terminal residue" evidence="6">
    <location>
        <position position="1"/>
    </location>
</feature>
<organism evidence="6 7">
    <name type="scientific">Conidiobolus coronatus (strain ATCC 28846 / CBS 209.66 / NRRL 28638)</name>
    <name type="common">Delacroixia coronata</name>
    <dbReference type="NCBI Taxonomy" id="796925"/>
    <lineage>
        <taxon>Eukaryota</taxon>
        <taxon>Fungi</taxon>
        <taxon>Fungi incertae sedis</taxon>
        <taxon>Zoopagomycota</taxon>
        <taxon>Entomophthoromycotina</taxon>
        <taxon>Entomophthoromycetes</taxon>
        <taxon>Entomophthorales</taxon>
        <taxon>Ancylistaceae</taxon>
        <taxon>Conidiobolus</taxon>
    </lineage>
</organism>
<dbReference type="PANTHER" id="PTHR43999">
    <property type="entry name" value="DNAJ HOMOLOG SUBFAMILY C MEMBER 2"/>
    <property type="match status" value="1"/>
</dbReference>
<dbReference type="PRINTS" id="PR00625">
    <property type="entry name" value="JDOMAIN"/>
</dbReference>
<dbReference type="STRING" id="796925.A0A137P2I3"/>
<dbReference type="SMART" id="SM00271">
    <property type="entry name" value="DnaJ"/>
    <property type="match status" value="1"/>
</dbReference>